<feature type="compositionally biased region" description="Low complexity" evidence="1">
    <location>
        <begin position="78"/>
        <end position="101"/>
    </location>
</feature>
<dbReference type="Proteomes" id="UP000545286">
    <property type="component" value="Unassembled WGS sequence"/>
</dbReference>
<feature type="compositionally biased region" description="Gly residues" evidence="1">
    <location>
        <begin position="8"/>
        <end position="20"/>
    </location>
</feature>
<protein>
    <recommendedName>
        <fullName evidence="5">DUF2993 domain-containing protein</fullName>
    </recommendedName>
</protein>
<dbReference type="InterPro" id="IPR021373">
    <property type="entry name" value="DUF2993"/>
</dbReference>
<evidence type="ECO:0000313" key="4">
    <source>
        <dbReference type="Proteomes" id="UP000545286"/>
    </source>
</evidence>
<reference evidence="3 4" key="1">
    <citation type="submission" date="2020-08" db="EMBL/GenBank/DDBJ databases">
        <title>Sequencing the genomes of 1000 actinobacteria strains.</title>
        <authorList>
            <person name="Klenk H.-P."/>
        </authorList>
    </citation>
    <scope>NUCLEOTIDE SEQUENCE [LARGE SCALE GENOMIC DNA]</scope>
    <source>
        <strain evidence="3 4">DSM 20419</strain>
    </source>
</reference>
<accession>A0A7W4UM53</accession>
<comment type="caution">
    <text evidence="3">The sequence shown here is derived from an EMBL/GenBank/DDBJ whole genome shotgun (WGS) entry which is preliminary data.</text>
</comment>
<evidence type="ECO:0000313" key="3">
    <source>
        <dbReference type="EMBL" id="MBB2956903.1"/>
    </source>
</evidence>
<feature type="compositionally biased region" description="Low complexity" evidence="1">
    <location>
        <begin position="108"/>
        <end position="133"/>
    </location>
</feature>
<name>A0A7W4UM53_9MICO</name>
<feature type="transmembrane region" description="Helical" evidence="2">
    <location>
        <begin position="144"/>
        <end position="166"/>
    </location>
</feature>
<evidence type="ECO:0000256" key="1">
    <source>
        <dbReference type="SAM" id="MobiDB-lite"/>
    </source>
</evidence>
<evidence type="ECO:0000256" key="2">
    <source>
        <dbReference type="SAM" id="Phobius"/>
    </source>
</evidence>
<sequence length="383" mass="40067">MSMPPNGQGFGQQPGQGQPGQPGRQGQQGQPAQQGQPGFGQQPQQGRFGQGPGYGQHPQQPQPSQHGYGQPPQGPGYGQEPQQPQQVPGYGQQQGRSQGAQPAGGYGQQVALAGGQPPHGQQPGAWQGGQPPQGKKPRPWYAQWWLWTGVGVVVIAGGLVIGEFVARGNVTSALEEQASKIVIDNYGEDEAPTEYAVTVDGFSVLAQVLTGKIEHATMTSQDDGGITVNIDLTGIDASLEGPVDSTTVDLSVATDILDGVPAALQGEDSEINTDSYETTISYGDDVINIEAVSGTGEWQVKVESELGYETADGKLFVTSDSSMTLFGTSIPFGSDEKVEVPTCQDSELEAKVTDASVSSEALTFSWQVDGAKLTDLPAVADCL</sequence>
<feature type="region of interest" description="Disordered" evidence="1">
    <location>
        <begin position="1"/>
        <end position="137"/>
    </location>
</feature>
<dbReference type="Pfam" id="PF11209">
    <property type="entry name" value="LmeA"/>
    <property type="match status" value="1"/>
</dbReference>
<dbReference type="RefSeq" id="WP_183623364.1">
    <property type="nucleotide sequence ID" value="NZ_JBHMDF010000066.1"/>
</dbReference>
<dbReference type="AlphaFoldDB" id="A0A7W4UM53"/>
<organism evidence="3 4">
    <name type="scientific">Pseudoclavibacter helvolus</name>
    <dbReference type="NCBI Taxonomy" id="255205"/>
    <lineage>
        <taxon>Bacteria</taxon>
        <taxon>Bacillati</taxon>
        <taxon>Actinomycetota</taxon>
        <taxon>Actinomycetes</taxon>
        <taxon>Micrococcales</taxon>
        <taxon>Microbacteriaceae</taxon>
        <taxon>Pseudoclavibacter</taxon>
    </lineage>
</organism>
<keyword evidence="2" id="KW-0812">Transmembrane</keyword>
<feature type="compositionally biased region" description="Low complexity" evidence="1">
    <location>
        <begin position="21"/>
        <end position="47"/>
    </location>
</feature>
<proteinExistence type="predicted"/>
<keyword evidence="2" id="KW-0472">Membrane</keyword>
<gene>
    <name evidence="3" type="ORF">FHX72_001015</name>
</gene>
<dbReference type="EMBL" id="JACHWJ010000001">
    <property type="protein sequence ID" value="MBB2956903.1"/>
    <property type="molecule type" value="Genomic_DNA"/>
</dbReference>
<feature type="compositionally biased region" description="Low complexity" evidence="1">
    <location>
        <begin position="55"/>
        <end position="71"/>
    </location>
</feature>
<keyword evidence="4" id="KW-1185">Reference proteome</keyword>
<evidence type="ECO:0008006" key="5">
    <source>
        <dbReference type="Google" id="ProtNLM"/>
    </source>
</evidence>
<keyword evidence="2" id="KW-1133">Transmembrane helix</keyword>